<sequence>MQSSSAFFCLHRCTFPSTPSFWGTVGAIPLLDKINTTYSGMSIVCVAHIIR</sequence>
<proteinExistence type="predicted"/>
<dbReference type="AlphaFoldDB" id="A0A3F3QDQ9"/>
<dbReference type="GeneID" id="38133375"/>
<reference evidence="1 2" key="1">
    <citation type="submission" date="2018-07" db="EMBL/GenBank/DDBJ databases">
        <title>The genomes of Aspergillus section Nigri reveals drivers in fungal speciation.</title>
        <authorList>
            <consortium name="DOE Joint Genome Institute"/>
            <person name="Vesth T.C."/>
            <person name="Nybo J."/>
            <person name="Theobald S."/>
            <person name="Brandl J."/>
            <person name="Frisvad J.C."/>
            <person name="Nielsen K.F."/>
            <person name="Lyhne E.K."/>
            <person name="Kogle M.E."/>
            <person name="Kuo A."/>
            <person name="Riley R."/>
            <person name="Clum A."/>
            <person name="Nolan M."/>
            <person name="Lipzen A."/>
            <person name="Salamov A."/>
            <person name="Henrissat B."/>
            <person name="Wiebenga A."/>
            <person name="De vries R.P."/>
            <person name="Grigoriev I.V."/>
            <person name="Mortensen U.H."/>
            <person name="Andersen M.R."/>
            <person name="Baker S.E."/>
        </authorList>
    </citation>
    <scope>NUCLEOTIDE SEQUENCE [LARGE SCALE GENOMIC DNA]</scope>
    <source>
        <strain evidence="1 2">CBS 139.54b</strain>
    </source>
</reference>
<protein>
    <submittedName>
        <fullName evidence="1">Uncharacterized protein</fullName>
    </submittedName>
</protein>
<dbReference type="EMBL" id="KZ852036">
    <property type="protein sequence ID" value="RDH36982.1"/>
    <property type="molecule type" value="Genomic_DNA"/>
</dbReference>
<accession>A0A3F3QDQ9</accession>
<dbReference type="RefSeq" id="XP_026630004.1">
    <property type="nucleotide sequence ID" value="XM_026765019.1"/>
</dbReference>
<evidence type="ECO:0000313" key="1">
    <source>
        <dbReference type="EMBL" id="RDH36982.1"/>
    </source>
</evidence>
<dbReference type="Proteomes" id="UP000253729">
    <property type="component" value="Unassembled WGS sequence"/>
</dbReference>
<evidence type="ECO:0000313" key="2">
    <source>
        <dbReference type="Proteomes" id="UP000253729"/>
    </source>
</evidence>
<gene>
    <name evidence="1" type="ORF">BDQ94DRAFT_137231</name>
</gene>
<keyword evidence="2" id="KW-1185">Reference proteome</keyword>
<name>A0A3F3QDQ9_9EURO</name>
<organism evidence="1 2">
    <name type="scientific">Aspergillus welwitschiae</name>
    <dbReference type="NCBI Taxonomy" id="1341132"/>
    <lineage>
        <taxon>Eukaryota</taxon>
        <taxon>Fungi</taxon>
        <taxon>Dikarya</taxon>
        <taxon>Ascomycota</taxon>
        <taxon>Pezizomycotina</taxon>
        <taxon>Eurotiomycetes</taxon>
        <taxon>Eurotiomycetidae</taxon>
        <taxon>Eurotiales</taxon>
        <taxon>Aspergillaceae</taxon>
        <taxon>Aspergillus</taxon>
        <taxon>Aspergillus subgen. Circumdati</taxon>
    </lineage>
</organism>